<dbReference type="Gene3D" id="1.25.10.10">
    <property type="entry name" value="Leucine-rich Repeat Variant"/>
    <property type="match status" value="1"/>
</dbReference>
<dbReference type="UniPathway" id="UPA00143"/>
<dbReference type="GO" id="GO:0043023">
    <property type="term" value="F:ribosomal large subunit binding"/>
    <property type="evidence" value="ECO:0007669"/>
    <property type="project" value="TreeGrafter"/>
</dbReference>
<evidence type="ECO:0000259" key="2">
    <source>
        <dbReference type="Pfam" id="PF22958"/>
    </source>
</evidence>
<comment type="caution">
    <text evidence="3">The sequence shown here is derived from an EMBL/GenBank/DDBJ whole genome shotgun (WGS) entry which is preliminary data.</text>
</comment>
<dbReference type="OrthoDB" id="6108at2759"/>
<dbReference type="GO" id="GO:0061630">
    <property type="term" value="F:ubiquitin protein ligase activity"/>
    <property type="evidence" value="ECO:0007669"/>
    <property type="project" value="UniProtKB-UniRule"/>
</dbReference>
<dbReference type="EMBL" id="JOJR01000135">
    <property type="protein sequence ID" value="RCN44199.1"/>
    <property type="molecule type" value="Genomic_DNA"/>
</dbReference>
<dbReference type="GO" id="GO:0005829">
    <property type="term" value="C:cytosol"/>
    <property type="evidence" value="ECO:0007669"/>
    <property type="project" value="UniProtKB-UniRule"/>
</dbReference>
<evidence type="ECO:0000256" key="1">
    <source>
        <dbReference type="RuleBase" id="RU367090"/>
    </source>
</evidence>
<dbReference type="GO" id="GO:0072344">
    <property type="term" value="P:rescue of stalled ribosome"/>
    <property type="evidence" value="ECO:0007669"/>
    <property type="project" value="UniProtKB-UniRule"/>
</dbReference>
<dbReference type="InterPro" id="IPR039795">
    <property type="entry name" value="LTN1/Rkr1"/>
</dbReference>
<dbReference type="STRING" id="29170.A0A368GLP3"/>
<comment type="subunit">
    <text evidence="1">Component of the ribosome quality control complex (RQC).</text>
</comment>
<name>A0A368GLP3_ANCCA</name>
<keyword evidence="1" id="KW-0833">Ubl conjugation pathway</keyword>
<reference evidence="3 4" key="1">
    <citation type="submission" date="2014-10" db="EMBL/GenBank/DDBJ databases">
        <title>Draft genome of the hookworm Ancylostoma caninum.</title>
        <authorList>
            <person name="Mitreva M."/>
        </authorList>
    </citation>
    <scope>NUCLEOTIDE SEQUENCE [LARGE SCALE GENOMIC DNA]</scope>
    <source>
        <strain evidence="3 4">Baltimore</strain>
    </source>
</reference>
<accession>A0A368GLP3</accession>
<evidence type="ECO:0000313" key="3">
    <source>
        <dbReference type="EMBL" id="RCN44199.1"/>
    </source>
</evidence>
<dbReference type="GO" id="GO:1990112">
    <property type="term" value="C:RQC complex"/>
    <property type="evidence" value="ECO:0007669"/>
    <property type="project" value="UniProtKB-UniRule"/>
</dbReference>
<dbReference type="EC" id="2.3.2.27" evidence="1"/>
<feature type="domain" description="E3 ubiquitin-protein ligase listerin N-terminal" evidence="2">
    <location>
        <begin position="58"/>
        <end position="142"/>
    </location>
</feature>
<comment type="catalytic activity">
    <reaction evidence="1">
        <text>S-ubiquitinyl-[E2 ubiquitin-conjugating enzyme]-L-cysteine + [acceptor protein]-L-lysine = [E2 ubiquitin-conjugating enzyme]-L-cysteine + N(6)-ubiquitinyl-[acceptor protein]-L-lysine.</text>
        <dbReference type="EC" id="2.3.2.27"/>
    </reaction>
</comment>
<dbReference type="Pfam" id="PF22958">
    <property type="entry name" value="Ltn1_1st"/>
    <property type="match status" value="1"/>
</dbReference>
<keyword evidence="1" id="KW-0808">Transferase</keyword>
<proteinExistence type="inferred from homology"/>
<dbReference type="InterPro" id="IPR011989">
    <property type="entry name" value="ARM-like"/>
</dbReference>
<keyword evidence="1" id="KW-0479">Metal-binding</keyword>
<dbReference type="InterPro" id="IPR054476">
    <property type="entry name" value="Ltn1_N"/>
</dbReference>
<gene>
    <name evidence="3" type="ORF">ANCCAN_09782</name>
</gene>
<comment type="similarity">
    <text evidence="1">Belongs to the LTN1 family.</text>
</comment>
<dbReference type="AlphaFoldDB" id="A0A368GLP3"/>
<dbReference type="PANTHER" id="PTHR12389">
    <property type="entry name" value="ZINC FINGER PROTEIN 294"/>
    <property type="match status" value="1"/>
</dbReference>
<protein>
    <recommendedName>
        <fullName evidence="1">E3 ubiquitin-protein ligase listerin</fullName>
        <ecNumber evidence="1">2.3.2.27</ecNumber>
    </recommendedName>
    <alternativeName>
        <fullName evidence="1">RING-type E3 ubiquitin transferase listerin</fullName>
    </alternativeName>
</protein>
<evidence type="ECO:0000313" key="4">
    <source>
        <dbReference type="Proteomes" id="UP000252519"/>
    </source>
</evidence>
<dbReference type="GO" id="GO:1990116">
    <property type="term" value="P:ribosome-associated ubiquitin-dependent protein catabolic process"/>
    <property type="evidence" value="ECO:0007669"/>
    <property type="project" value="UniProtKB-UniRule"/>
</dbReference>
<keyword evidence="1" id="KW-0862">Zinc</keyword>
<comment type="pathway">
    <text evidence="1">Protein modification; protein ubiquitination.</text>
</comment>
<dbReference type="PANTHER" id="PTHR12389:SF0">
    <property type="entry name" value="E3 UBIQUITIN-PROTEIN LIGASE LISTERIN"/>
    <property type="match status" value="1"/>
</dbReference>
<sequence>MKREIGKTRVFSASSAHAAALLEKSGQLVGLAGFDSGFSNVFEAVAVEETGSVRSEVDSEVVVIFRKLSKKDPQTREKALRELLDIIKGKDAETVALCYDGYTTFIGKLTLDGSPTVRSLSLRITSYFISTLKKAAQRHLEAVSFFFSSLVCFYL</sequence>
<dbReference type="GO" id="GO:0008270">
    <property type="term" value="F:zinc ion binding"/>
    <property type="evidence" value="ECO:0007669"/>
    <property type="project" value="UniProtKB-KW"/>
</dbReference>
<keyword evidence="1" id="KW-0863">Zinc-finger</keyword>
<dbReference type="Proteomes" id="UP000252519">
    <property type="component" value="Unassembled WGS sequence"/>
</dbReference>
<comment type="function">
    <text evidence="1">E3 ubiquitin-protein ligase. Component of the ribosome quality control complex (RQC), a ribosome-associated complex that mediates ubiquitination and extraction of incompletely synthesized nascent chains for proteasomal degradation.</text>
</comment>
<keyword evidence="4" id="KW-1185">Reference proteome</keyword>
<organism evidence="3 4">
    <name type="scientific">Ancylostoma caninum</name>
    <name type="common">Dog hookworm</name>
    <dbReference type="NCBI Taxonomy" id="29170"/>
    <lineage>
        <taxon>Eukaryota</taxon>
        <taxon>Metazoa</taxon>
        <taxon>Ecdysozoa</taxon>
        <taxon>Nematoda</taxon>
        <taxon>Chromadorea</taxon>
        <taxon>Rhabditida</taxon>
        <taxon>Rhabditina</taxon>
        <taxon>Rhabditomorpha</taxon>
        <taxon>Strongyloidea</taxon>
        <taxon>Ancylostomatidae</taxon>
        <taxon>Ancylostomatinae</taxon>
        <taxon>Ancylostoma</taxon>
    </lineage>
</organism>
<dbReference type="GO" id="GO:0016567">
    <property type="term" value="P:protein ubiquitination"/>
    <property type="evidence" value="ECO:0007669"/>
    <property type="project" value="UniProtKB-UniPathway"/>
</dbReference>